<dbReference type="InterPro" id="IPR018934">
    <property type="entry name" value="RIO_dom"/>
</dbReference>
<dbReference type="EMBL" id="VCGU01000005">
    <property type="protein sequence ID" value="TRY75231.1"/>
    <property type="molecule type" value="Genomic_DNA"/>
</dbReference>
<feature type="compositionally biased region" description="Basic and acidic residues" evidence="31">
    <location>
        <begin position="1"/>
        <end position="21"/>
    </location>
</feature>
<evidence type="ECO:0000256" key="11">
    <source>
        <dbReference type="ARBA" id="ARBA00022553"/>
    </source>
</evidence>
<proteinExistence type="inferred from homology"/>
<evidence type="ECO:0000256" key="27">
    <source>
        <dbReference type="ARBA" id="ARBA00068351"/>
    </source>
</evidence>
<dbReference type="Pfam" id="PF09454">
    <property type="entry name" value="Vps23_core"/>
    <property type="match status" value="1"/>
</dbReference>
<dbReference type="Gene3D" id="3.30.200.20">
    <property type="entry name" value="Phosphorylase Kinase, domain 1"/>
    <property type="match status" value="1"/>
</dbReference>
<dbReference type="Gene3D" id="6.10.250.370">
    <property type="match status" value="1"/>
</dbReference>
<organism evidence="34 35">
    <name type="scientific">Tigriopus californicus</name>
    <name type="common">Marine copepod</name>
    <dbReference type="NCBI Taxonomy" id="6832"/>
    <lineage>
        <taxon>Eukaryota</taxon>
        <taxon>Metazoa</taxon>
        <taxon>Ecdysozoa</taxon>
        <taxon>Arthropoda</taxon>
        <taxon>Crustacea</taxon>
        <taxon>Multicrustacea</taxon>
        <taxon>Hexanauplia</taxon>
        <taxon>Copepoda</taxon>
        <taxon>Harpacticoida</taxon>
        <taxon>Harpacticidae</taxon>
        <taxon>Tigriopus</taxon>
    </lineage>
</organism>
<evidence type="ECO:0000259" key="33">
    <source>
        <dbReference type="PROSITE" id="PS51322"/>
    </source>
</evidence>
<feature type="compositionally biased region" description="Low complexity" evidence="31">
    <location>
        <begin position="467"/>
        <end position="498"/>
    </location>
</feature>
<evidence type="ECO:0000256" key="16">
    <source>
        <dbReference type="ARBA" id="ARBA00022753"/>
    </source>
</evidence>
<dbReference type="PROSITE" id="PS51322">
    <property type="entry name" value="UEV"/>
    <property type="match status" value="1"/>
</dbReference>
<dbReference type="SUPFAM" id="SSF54495">
    <property type="entry name" value="UBC-like"/>
    <property type="match status" value="1"/>
</dbReference>
<evidence type="ECO:0000313" key="35">
    <source>
        <dbReference type="Proteomes" id="UP000318571"/>
    </source>
</evidence>
<evidence type="ECO:0000256" key="29">
    <source>
        <dbReference type="PROSITE-ProRule" id="PRU00644"/>
    </source>
</evidence>
<evidence type="ECO:0000256" key="28">
    <source>
        <dbReference type="ARBA" id="ARBA00076006"/>
    </source>
</evidence>
<evidence type="ECO:0000256" key="14">
    <source>
        <dbReference type="ARBA" id="ARBA00022723"/>
    </source>
</evidence>
<dbReference type="SUPFAM" id="SSF56112">
    <property type="entry name" value="Protein kinase-like (PK-like)"/>
    <property type="match status" value="1"/>
</dbReference>
<gene>
    <name evidence="34" type="ORF">TCAL_01310</name>
</gene>
<evidence type="ECO:0000256" key="19">
    <source>
        <dbReference type="ARBA" id="ARBA00022842"/>
    </source>
</evidence>
<evidence type="ECO:0000256" key="5">
    <source>
        <dbReference type="ARBA" id="ARBA00009594"/>
    </source>
</evidence>
<evidence type="ECO:0000256" key="2">
    <source>
        <dbReference type="ARBA" id="ARBA00004177"/>
    </source>
</evidence>
<evidence type="ECO:0000256" key="31">
    <source>
        <dbReference type="SAM" id="MobiDB-lite"/>
    </source>
</evidence>
<keyword evidence="11" id="KW-0597">Phosphoprotein</keyword>
<evidence type="ECO:0000256" key="20">
    <source>
        <dbReference type="ARBA" id="ARBA00022859"/>
    </source>
</evidence>
<keyword evidence="14" id="KW-0479">Metal-binding</keyword>
<dbReference type="Pfam" id="PF05743">
    <property type="entry name" value="UEV"/>
    <property type="match status" value="1"/>
</dbReference>
<evidence type="ECO:0000256" key="9">
    <source>
        <dbReference type="ARBA" id="ARBA00022517"/>
    </source>
</evidence>
<dbReference type="GO" id="GO:0005524">
    <property type="term" value="F:ATP binding"/>
    <property type="evidence" value="ECO:0007669"/>
    <property type="project" value="UniProtKB-KW"/>
</dbReference>
<dbReference type="InterPro" id="IPR037202">
    <property type="entry name" value="ESCRT_assembly_dom"/>
</dbReference>
<keyword evidence="8" id="KW-0963">Cytoplasm</keyword>
<dbReference type="InterPro" id="IPR017916">
    <property type="entry name" value="SB_dom"/>
</dbReference>
<keyword evidence="22 30" id="KW-0175">Coiled coil</keyword>
<dbReference type="InterPro" id="IPR051272">
    <property type="entry name" value="RIO-type_Ser/Thr_kinase"/>
</dbReference>
<keyword evidence="12" id="KW-0399">Innate immunity</keyword>
<dbReference type="PROSITE" id="PS01245">
    <property type="entry name" value="RIO1"/>
    <property type="match status" value="1"/>
</dbReference>
<dbReference type="Gene3D" id="6.10.140.820">
    <property type="match status" value="1"/>
</dbReference>
<evidence type="ECO:0000256" key="12">
    <source>
        <dbReference type="ARBA" id="ARBA00022588"/>
    </source>
</evidence>
<dbReference type="InterPro" id="IPR008883">
    <property type="entry name" value="UEV_N"/>
</dbReference>
<dbReference type="FunFam" id="3.30.200.20:FF:000200">
    <property type="entry name" value="Serine/threonine-protein kinase RIO3"/>
    <property type="match status" value="1"/>
</dbReference>
<evidence type="ECO:0000256" key="4">
    <source>
        <dbReference type="ARBA" id="ARBA00009196"/>
    </source>
</evidence>
<dbReference type="GO" id="GO:0042254">
    <property type="term" value="P:ribosome biogenesis"/>
    <property type="evidence" value="ECO:0007669"/>
    <property type="project" value="UniProtKB-KW"/>
</dbReference>
<dbReference type="SUPFAM" id="SSF140111">
    <property type="entry name" value="Endosomal sorting complex assembly domain"/>
    <property type="match status" value="1"/>
</dbReference>
<evidence type="ECO:0000313" key="34">
    <source>
        <dbReference type="EMBL" id="TRY75231.1"/>
    </source>
</evidence>
<dbReference type="Gene3D" id="1.10.510.10">
    <property type="entry name" value="Transferase(Phosphotransferase) domain 1"/>
    <property type="match status" value="1"/>
</dbReference>
<feature type="domain" description="SB" evidence="32">
    <location>
        <begin position="810"/>
        <end position="878"/>
    </location>
</feature>
<evidence type="ECO:0000256" key="18">
    <source>
        <dbReference type="ARBA" id="ARBA00022840"/>
    </source>
</evidence>
<evidence type="ECO:0000256" key="25">
    <source>
        <dbReference type="ARBA" id="ARBA00048679"/>
    </source>
</evidence>
<dbReference type="Gene3D" id="3.10.110.10">
    <property type="entry name" value="Ubiquitin Conjugating Enzyme"/>
    <property type="match status" value="1"/>
</dbReference>
<feature type="domain" description="UEV" evidence="33">
    <location>
        <begin position="544"/>
        <end position="687"/>
    </location>
</feature>
<feature type="coiled-coil region" evidence="30">
    <location>
        <begin position="728"/>
        <end position="800"/>
    </location>
</feature>
<dbReference type="FunFam" id="1.10.510.10:FF:000254">
    <property type="entry name" value="Serine/threonine-protein kinase RIO3"/>
    <property type="match status" value="1"/>
</dbReference>
<dbReference type="CDD" id="cd11685">
    <property type="entry name" value="UEV_TSG101-like"/>
    <property type="match status" value="1"/>
</dbReference>
<evidence type="ECO:0000256" key="10">
    <source>
        <dbReference type="ARBA" id="ARBA00022527"/>
    </source>
</evidence>
<comment type="subcellular location">
    <subcellularLocation>
        <location evidence="3">Cytoplasm</location>
    </subcellularLocation>
    <subcellularLocation>
        <location evidence="2">Endosome</location>
    </subcellularLocation>
</comment>
<dbReference type="GO" id="GO:0005768">
    <property type="term" value="C:endosome"/>
    <property type="evidence" value="ECO:0007669"/>
    <property type="project" value="UniProtKB-SubCell"/>
</dbReference>
<evidence type="ECO:0000256" key="24">
    <source>
        <dbReference type="ARBA" id="ARBA00047899"/>
    </source>
</evidence>
<accession>A0A553PC15</accession>
<dbReference type="GO" id="GO:0015031">
    <property type="term" value="P:protein transport"/>
    <property type="evidence" value="ECO:0007669"/>
    <property type="project" value="UniProtKB-UniRule"/>
</dbReference>
<comment type="similarity">
    <text evidence="5">Belongs to the ubiquitin-conjugating enzyme family. UEV subfamily.</text>
</comment>
<comment type="subunit">
    <text evidence="26">Interacts with CASP10. Interacts with IRF3; RIOK3 probably mediates the interaction of TBK1 with IRF3. Associated with 40S pre-ribosomal particles.</text>
</comment>
<reference evidence="34 35" key="1">
    <citation type="journal article" date="2018" name="Nat. Ecol. Evol.">
        <title>Genomic signatures of mitonuclear coevolution across populations of Tigriopus californicus.</title>
        <authorList>
            <person name="Barreto F.S."/>
            <person name="Watson E.T."/>
            <person name="Lima T.G."/>
            <person name="Willett C.S."/>
            <person name="Edmands S."/>
            <person name="Li W."/>
            <person name="Burton R.S."/>
        </authorList>
    </citation>
    <scope>NUCLEOTIDE SEQUENCE [LARGE SCALE GENOMIC DNA]</scope>
    <source>
        <strain evidence="34 35">San Diego</strain>
    </source>
</reference>
<dbReference type="InterPro" id="IPR000687">
    <property type="entry name" value="RIO_kinase"/>
</dbReference>
<evidence type="ECO:0000256" key="13">
    <source>
        <dbReference type="ARBA" id="ARBA00022679"/>
    </source>
</evidence>
<keyword evidence="9" id="KW-0690">Ribosome biogenesis</keyword>
<keyword evidence="35" id="KW-1185">Reference proteome</keyword>
<dbReference type="Pfam" id="PF01163">
    <property type="entry name" value="RIO1"/>
    <property type="match status" value="1"/>
</dbReference>
<keyword evidence="23" id="KW-0051">Antiviral defense</keyword>
<dbReference type="EC" id="2.7.11.1" evidence="6"/>
<dbReference type="STRING" id="6832.A0A553PC15"/>
<keyword evidence="13" id="KW-0808">Transferase</keyword>
<comment type="similarity">
    <text evidence="4">Belongs to the protein kinase superfamily. RIO-type Ser/Thr kinase family.</text>
</comment>
<keyword evidence="15" id="KW-0547">Nucleotide-binding</keyword>
<name>A0A553PC15_TIGCA</name>
<evidence type="ECO:0000256" key="3">
    <source>
        <dbReference type="ARBA" id="ARBA00004496"/>
    </source>
</evidence>
<dbReference type="CDD" id="cd05146">
    <property type="entry name" value="RIO3_euk"/>
    <property type="match status" value="1"/>
</dbReference>
<comment type="cofactor">
    <cofactor evidence="1">
        <name>Mg(2+)</name>
        <dbReference type="ChEBI" id="CHEBI:18420"/>
    </cofactor>
</comment>
<dbReference type="PANTHER" id="PTHR45723">
    <property type="entry name" value="SERINE/THREONINE-PROTEIN KINASE RIO1"/>
    <property type="match status" value="1"/>
</dbReference>
<dbReference type="GO" id="GO:0045087">
    <property type="term" value="P:innate immune response"/>
    <property type="evidence" value="ECO:0007669"/>
    <property type="project" value="UniProtKB-KW"/>
</dbReference>
<comment type="caution">
    <text evidence="34">The sequence shown here is derived from an EMBL/GenBank/DDBJ whole genome shotgun (WGS) entry which is preliminary data.</text>
</comment>
<dbReference type="SMART" id="SM00090">
    <property type="entry name" value="RIO"/>
    <property type="match status" value="1"/>
</dbReference>
<feature type="region of interest" description="Disordered" evidence="31">
    <location>
        <begin position="443"/>
        <end position="531"/>
    </location>
</feature>
<comment type="catalytic activity">
    <reaction evidence="25">
        <text>L-seryl-[protein] + ATP = O-phospho-L-seryl-[protein] + ADP + H(+)</text>
        <dbReference type="Rhea" id="RHEA:17989"/>
        <dbReference type="Rhea" id="RHEA-COMP:9863"/>
        <dbReference type="Rhea" id="RHEA-COMP:11604"/>
        <dbReference type="ChEBI" id="CHEBI:15378"/>
        <dbReference type="ChEBI" id="CHEBI:29999"/>
        <dbReference type="ChEBI" id="CHEBI:30616"/>
        <dbReference type="ChEBI" id="CHEBI:83421"/>
        <dbReference type="ChEBI" id="CHEBI:456216"/>
        <dbReference type="EC" id="2.7.11.1"/>
    </reaction>
</comment>
<evidence type="ECO:0000256" key="1">
    <source>
        <dbReference type="ARBA" id="ARBA00001946"/>
    </source>
</evidence>
<dbReference type="GO" id="GO:0004674">
    <property type="term" value="F:protein serine/threonine kinase activity"/>
    <property type="evidence" value="ECO:0007669"/>
    <property type="project" value="UniProtKB-KW"/>
</dbReference>
<evidence type="ECO:0000256" key="23">
    <source>
        <dbReference type="ARBA" id="ARBA00023118"/>
    </source>
</evidence>
<dbReference type="GO" id="GO:0051607">
    <property type="term" value="P:defense response to virus"/>
    <property type="evidence" value="ECO:0007669"/>
    <property type="project" value="UniProtKB-KW"/>
</dbReference>
<dbReference type="InterPro" id="IPR011009">
    <property type="entry name" value="Kinase-like_dom_sf"/>
</dbReference>
<keyword evidence="16" id="KW-0967">Endosome</keyword>
<evidence type="ECO:0000256" key="6">
    <source>
        <dbReference type="ARBA" id="ARBA00012513"/>
    </source>
</evidence>
<keyword evidence="17" id="KW-0418">Kinase</keyword>
<dbReference type="GO" id="GO:0046872">
    <property type="term" value="F:metal ion binding"/>
    <property type="evidence" value="ECO:0007669"/>
    <property type="project" value="UniProtKB-KW"/>
</dbReference>
<dbReference type="PROSITE" id="PS51312">
    <property type="entry name" value="SB"/>
    <property type="match status" value="1"/>
</dbReference>
<feature type="region of interest" description="Disordered" evidence="31">
    <location>
        <begin position="1"/>
        <end position="28"/>
    </location>
</feature>
<dbReference type="InterPro" id="IPR016135">
    <property type="entry name" value="UBQ-conjugating_enzyme/RWD"/>
</dbReference>
<evidence type="ECO:0000256" key="8">
    <source>
        <dbReference type="ARBA" id="ARBA00022490"/>
    </source>
</evidence>
<dbReference type="InterPro" id="IPR018935">
    <property type="entry name" value="RIO_kinase_CS"/>
</dbReference>
<sequence length="885" mass="100962">MLQDQFDREADAMLQSEERHKNGTSKVTVSYSKYKMIPPHDLWDESEEEDDYLTQDDRKRDWDWYETQDKDMGEMPRCGYKQVDGKTITKHDSELSQRSNGRRIMEFPPGIDTGDGGGIEMKLSNQVYNKIRNFSIKEGKKKHKVHDKAEKSTSELAIDQATKIMLFKYVDRGILERISGIVSTGKEAVILHAEGGPGPEDTDEPMNIPHECAIKVFKTTLNEFKTRDKYIKDDYRFRDRFSKQNPRRVVHMWAEKEMHNLRKMAKHGIPVPEAILLKKHVLLMAFIGEDGTPAPKLKDALMGSADYELAYDQVINTMRKLYEECHLIHADLSEYNILWQDKQCWFIDVSQSVEPNHPNGLEFLMRDCQNISSYFNRVGVHDVKSPTELFTFITGLPLKEGPEDVGILSQIQNFIKHDQLTKNQDVQDKDVFNYCWDQAQSKSADSASRPIPGHPGKHRAANKSGKSPRSPKMSFSKSPSSWTSAKSPKSPSGKSFASMTDEELKDMKDSMLKDGNDGEEVEEEENRRKTKKETTVTFMPFGDNARDVEGMIDSIGYRSKEPALRDILTALTHYRGLQPKVEKFTFNDGIEKSLICLKGTIPVNYRGATYNIPVNFWILDTHPHHAPMCYVCPTSDMQIRISRHVDHTGKVYLPYLHEWKSPGSDLLGLIQICIIIFSEQPPVFAQPGGAPVNPPMDPGVALSRPSSNTITGEHIRASLMSAVEDKIKRALREEFTTKQAEMESLQRVQEELENRRKNLNSQMEMSNRVLEDIQVKLPHLNQLKSELDANREKIDESEGVETDDIIKVVYPLLLQLSSAYCEDAALDDSLYYLGRGLRDGVIDCETFLKAVRKLSREQFFKKVIVQKCSEKAKLGICDDLVANSY</sequence>
<keyword evidence="20" id="KW-0391">Immunity</keyword>
<evidence type="ECO:0000256" key="21">
    <source>
        <dbReference type="ARBA" id="ARBA00022927"/>
    </source>
</evidence>
<dbReference type="Proteomes" id="UP000318571">
    <property type="component" value="Chromosome 2"/>
</dbReference>
<keyword evidence="7 29" id="KW-0813">Transport</keyword>
<comment type="catalytic activity">
    <reaction evidence="24">
        <text>L-threonyl-[protein] + ATP = O-phospho-L-threonyl-[protein] + ADP + H(+)</text>
        <dbReference type="Rhea" id="RHEA:46608"/>
        <dbReference type="Rhea" id="RHEA-COMP:11060"/>
        <dbReference type="Rhea" id="RHEA-COMP:11605"/>
        <dbReference type="ChEBI" id="CHEBI:15378"/>
        <dbReference type="ChEBI" id="CHEBI:30013"/>
        <dbReference type="ChEBI" id="CHEBI:30616"/>
        <dbReference type="ChEBI" id="CHEBI:61977"/>
        <dbReference type="ChEBI" id="CHEBI:456216"/>
        <dbReference type="EC" id="2.7.11.1"/>
    </reaction>
</comment>
<evidence type="ECO:0000256" key="26">
    <source>
        <dbReference type="ARBA" id="ARBA00064322"/>
    </source>
</evidence>
<evidence type="ECO:0000259" key="32">
    <source>
        <dbReference type="PROSITE" id="PS51312"/>
    </source>
</evidence>
<dbReference type="AlphaFoldDB" id="A0A553PC15"/>
<evidence type="ECO:0000256" key="7">
    <source>
        <dbReference type="ARBA" id="ARBA00022448"/>
    </source>
</evidence>
<keyword evidence="18" id="KW-0067">ATP-binding</keyword>
<keyword evidence="10" id="KW-0723">Serine/threonine-protein kinase</keyword>
<evidence type="ECO:0000256" key="17">
    <source>
        <dbReference type="ARBA" id="ARBA00022777"/>
    </source>
</evidence>
<evidence type="ECO:0000256" key="22">
    <source>
        <dbReference type="ARBA" id="ARBA00023054"/>
    </source>
</evidence>
<protein>
    <recommendedName>
        <fullName evidence="27">Serine/threonine-protein kinase RIO3</fullName>
        <ecNumber evidence="6">2.7.11.1</ecNumber>
    </recommendedName>
    <alternativeName>
        <fullName evidence="28">RIO kinase 3</fullName>
    </alternativeName>
</protein>
<keyword evidence="21 29" id="KW-0653">Protein transport</keyword>
<evidence type="ECO:0000256" key="15">
    <source>
        <dbReference type="ARBA" id="ARBA00022741"/>
    </source>
</evidence>
<feature type="compositionally biased region" description="Basic and acidic residues" evidence="31">
    <location>
        <begin position="505"/>
        <end position="516"/>
    </location>
</feature>
<keyword evidence="19" id="KW-0460">Magnesium</keyword>
<evidence type="ECO:0000256" key="30">
    <source>
        <dbReference type="SAM" id="Coils"/>
    </source>
</evidence>